<evidence type="ECO:0000256" key="1">
    <source>
        <dbReference type="SAM" id="MobiDB-lite"/>
    </source>
</evidence>
<organism evidence="3">
    <name type="scientific">Lygus hesperus</name>
    <name type="common">Western plant bug</name>
    <dbReference type="NCBI Taxonomy" id="30085"/>
    <lineage>
        <taxon>Eukaryota</taxon>
        <taxon>Metazoa</taxon>
        <taxon>Ecdysozoa</taxon>
        <taxon>Arthropoda</taxon>
        <taxon>Hexapoda</taxon>
        <taxon>Insecta</taxon>
        <taxon>Pterygota</taxon>
        <taxon>Neoptera</taxon>
        <taxon>Paraneoptera</taxon>
        <taxon>Hemiptera</taxon>
        <taxon>Heteroptera</taxon>
        <taxon>Panheteroptera</taxon>
        <taxon>Cimicomorpha</taxon>
        <taxon>Miridae</taxon>
        <taxon>Mirini</taxon>
        <taxon>Lygus</taxon>
    </lineage>
</organism>
<feature type="chain" id="PRO_5007526811" evidence="2">
    <location>
        <begin position="19"/>
        <end position="325"/>
    </location>
</feature>
<gene>
    <name evidence="3" type="ORF">g.7980</name>
</gene>
<accession>A0A146L0L4</accession>
<feature type="region of interest" description="Disordered" evidence="1">
    <location>
        <begin position="259"/>
        <end position="312"/>
    </location>
</feature>
<name>A0A146L0L4_LYGHE</name>
<feature type="compositionally biased region" description="Polar residues" evidence="1">
    <location>
        <begin position="278"/>
        <end position="289"/>
    </location>
</feature>
<reference evidence="3" key="1">
    <citation type="journal article" date="2016" name="Gigascience">
        <title>De novo construction of an expanded transcriptome assembly for the western tarnished plant bug, Lygus hesperus.</title>
        <authorList>
            <person name="Tassone E.E."/>
            <person name="Geib S.M."/>
            <person name="Hall B."/>
            <person name="Fabrick J.A."/>
            <person name="Brent C.S."/>
            <person name="Hull J.J."/>
        </authorList>
    </citation>
    <scope>NUCLEOTIDE SEQUENCE</scope>
</reference>
<dbReference type="AlphaFoldDB" id="A0A146L0L4"/>
<feature type="signal peptide" evidence="2">
    <location>
        <begin position="1"/>
        <end position="18"/>
    </location>
</feature>
<dbReference type="EMBL" id="GDHC01016711">
    <property type="protein sequence ID" value="JAQ01918.1"/>
    <property type="molecule type" value="Transcribed_RNA"/>
</dbReference>
<keyword evidence="2" id="KW-0732">Signal</keyword>
<evidence type="ECO:0000256" key="2">
    <source>
        <dbReference type="SAM" id="SignalP"/>
    </source>
</evidence>
<evidence type="ECO:0000313" key="3">
    <source>
        <dbReference type="EMBL" id="JAQ01918.1"/>
    </source>
</evidence>
<feature type="compositionally biased region" description="Low complexity" evidence="1">
    <location>
        <begin position="261"/>
        <end position="277"/>
    </location>
</feature>
<proteinExistence type="predicted"/>
<protein>
    <submittedName>
        <fullName evidence="3">Uncharacterized protein</fullName>
    </submittedName>
</protein>
<sequence length="325" mass="34305">MLILRILISFRLLLPHRCWPNSCQLLRHHLLPVRSMLSPWTLHTNLLLPPPCMLHSNFLALPPCMLGTNLLVVARVLAGLPPHPHNCSSRLSHSLLSALAPTLHRQRWTVNRPAVRMCIQRTLIPVPCTDNLVRTWMPPDHSVLCTSTSRVSFPGMGSAVVVVSVVATSDHPVAIETTGRGKLGASTAADVRIPVTPATGTAVRAAVPCPDSLAVSGTGSRIGGCPLGRTSPTTNCGGRPTIGHQSTGTTVKVHTQTMRSAPPTAGCTTGAAQTCTTHPPNSIPSTQSWPHPGAEGGGEDVTAESGEGQHGDALTHAGLQHQLQH</sequence>